<dbReference type="EMBL" id="AP022853">
    <property type="protein sequence ID" value="BCB27055.1"/>
    <property type="molecule type" value="Genomic_DNA"/>
</dbReference>
<dbReference type="Proteomes" id="UP000502260">
    <property type="component" value="Chromosome"/>
</dbReference>
<protein>
    <recommendedName>
        <fullName evidence="3">Phage protein</fullName>
    </recommendedName>
</protein>
<accession>A0A6F8VE70</accession>
<evidence type="ECO:0000313" key="1">
    <source>
        <dbReference type="EMBL" id="BCB27055.1"/>
    </source>
</evidence>
<dbReference type="AlphaFoldDB" id="A0A6F8VE70"/>
<proteinExistence type="predicted"/>
<name>A0A6F8VE70_9PROT</name>
<keyword evidence="2" id="KW-1185">Reference proteome</keyword>
<dbReference type="KEGG" id="slac:SKTS_19410"/>
<gene>
    <name evidence="1" type="ORF">SKTS_19410</name>
</gene>
<evidence type="ECO:0008006" key="3">
    <source>
        <dbReference type="Google" id="ProtNLM"/>
    </source>
</evidence>
<sequence length="216" mass="23189">MASEVDICNLSLANLGDNATVTSLNPPEGAAQAEHCARFYPVARDSLLEMHSWSFATKREQLAQLGTGGTEWDYSYAQPSDALSIIAVLPPDATDDYSIGLPNVPTAASASYVPQAFSCEVDGSGNDVILTDQATAVLRYTSVVTDTTKFSPLFTVTLAWHLSSMLAGPMLKGDAGAAESKRCAAMMRAYLSLAIESDTKQRRIAPQHNVGWINRR</sequence>
<organism evidence="1 2">
    <name type="scientific">Sulfurimicrobium lacus</name>
    <dbReference type="NCBI Taxonomy" id="2715678"/>
    <lineage>
        <taxon>Bacteria</taxon>
        <taxon>Pseudomonadati</taxon>
        <taxon>Pseudomonadota</taxon>
        <taxon>Betaproteobacteria</taxon>
        <taxon>Nitrosomonadales</taxon>
        <taxon>Sulfuricellaceae</taxon>
        <taxon>Sulfurimicrobium</taxon>
    </lineage>
</organism>
<reference evidence="2" key="1">
    <citation type="submission" date="2020-03" db="EMBL/GenBank/DDBJ databases">
        <title>Complete genome sequence of sulfur-oxidizing bacterium skT11.</title>
        <authorList>
            <person name="Kanda M."/>
            <person name="Kojima H."/>
            <person name="Fukui M."/>
        </authorList>
    </citation>
    <scope>NUCLEOTIDE SEQUENCE [LARGE SCALE GENOMIC DNA]</scope>
    <source>
        <strain evidence="2">skT11</strain>
    </source>
</reference>
<evidence type="ECO:0000313" key="2">
    <source>
        <dbReference type="Proteomes" id="UP000502260"/>
    </source>
</evidence>
<dbReference type="RefSeq" id="WP_173063994.1">
    <property type="nucleotide sequence ID" value="NZ_AP022853.1"/>
</dbReference>